<dbReference type="InterPro" id="IPR052403">
    <property type="entry name" value="LINC-complex_assoc"/>
</dbReference>
<dbReference type="Pfam" id="PF00435">
    <property type="entry name" value="Spectrin"/>
    <property type="match status" value="1"/>
</dbReference>
<feature type="coiled-coil region" evidence="9">
    <location>
        <begin position="150"/>
        <end position="177"/>
    </location>
</feature>
<dbReference type="Pfam" id="PF10541">
    <property type="entry name" value="KASH"/>
    <property type="match status" value="1"/>
</dbReference>
<proteinExistence type="inferred from homology"/>
<dbReference type="FunFam" id="1.20.58.60:FF:000171">
    <property type="entry name" value="Uncharacterized protein, isoform B"/>
    <property type="match status" value="1"/>
</dbReference>
<dbReference type="SUPFAM" id="SSF46966">
    <property type="entry name" value="Spectrin repeat"/>
    <property type="match status" value="9"/>
</dbReference>
<feature type="topological domain" description="Perinuclear space" evidence="8">
    <location>
        <begin position="1931"/>
        <end position="1960"/>
    </location>
</feature>
<gene>
    <name evidence="11" type="ORF">OTU49_003678</name>
</gene>
<dbReference type="GO" id="GO:0005737">
    <property type="term" value="C:cytoplasm"/>
    <property type="evidence" value="ECO:0007669"/>
    <property type="project" value="TreeGrafter"/>
</dbReference>
<comment type="subcellular location">
    <subcellularLocation>
        <location evidence="1">Nucleus membrane</location>
    </subcellularLocation>
</comment>
<dbReference type="Gene3D" id="1.20.58.60">
    <property type="match status" value="7"/>
</dbReference>
<evidence type="ECO:0000256" key="6">
    <source>
        <dbReference type="ARBA" id="ARBA00023136"/>
    </source>
</evidence>
<dbReference type="InterPro" id="IPR012315">
    <property type="entry name" value="KASH"/>
</dbReference>
<feature type="coiled-coil region" evidence="9">
    <location>
        <begin position="358"/>
        <end position="385"/>
    </location>
</feature>
<name>A0AAW0YT42_CHEQU</name>
<dbReference type="GO" id="GO:0005640">
    <property type="term" value="C:nuclear outer membrane"/>
    <property type="evidence" value="ECO:0007669"/>
    <property type="project" value="TreeGrafter"/>
</dbReference>
<dbReference type="GO" id="GO:0007097">
    <property type="term" value="P:nuclear migration"/>
    <property type="evidence" value="ECO:0007669"/>
    <property type="project" value="TreeGrafter"/>
</dbReference>
<dbReference type="InterPro" id="IPR018159">
    <property type="entry name" value="Spectrin/alpha-actinin"/>
</dbReference>
<evidence type="ECO:0000256" key="3">
    <source>
        <dbReference type="ARBA" id="ARBA00022692"/>
    </source>
</evidence>
<evidence type="ECO:0000313" key="12">
    <source>
        <dbReference type="Proteomes" id="UP001445076"/>
    </source>
</evidence>
<comment type="similarity">
    <text evidence="2">Belongs to the nesprin family.</text>
</comment>
<dbReference type="PANTHER" id="PTHR47535">
    <property type="entry name" value="MUSCLE-SPECIFIC PROTEIN 300 KDA, ISOFORM G"/>
    <property type="match status" value="1"/>
</dbReference>
<evidence type="ECO:0000256" key="8">
    <source>
        <dbReference type="PROSITE-ProRule" id="PRU00385"/>
    </source>
</evidence>
<comment type="caution">
    <text evidence="11">The sequence shown here is derived from an EMBL/GenBank/DDBJ whole genome shotgun (WGS) entry which is preliminary data.</text>
</comment>
<evidence type="ECO:0000256" key="9">
    <source>
        <dbReference type="SAM" id="Coils"/>
    </source>
</evidence>
<protein>
    <recommendedName>
        <fullName evidence="10">KASH domain-containing protein</fullName>
    </recommendedName>
</protein>
<evidence type="ECO:0000313" key="11">
    <source>
        <dbReference type="EMBL" id="KAK8753284.1"/>
    </source>
</evidence>
<feature type="coiled-coil region" evidence="9">
    <location>
        <begin position="1371"/>
        <end position="1401"/>
    </location>
</feature>
<keyword evidence="5" id="KW-1133">Transmembrane helix</keyword>
<dbReference type="PROSITE" id="PS51049">
    <property type="entry name" value="KASH"/>
    <property type="match status" value="1"/>
</dbReference>
<feature type="domain" description="KASH" evidence="10">
    <location>
        <begin position="1901"/>
        <end position="1960"/>
    </location>
</feature>
<keyword evidence="7" id="KW-0539">Nucleus</keyword>
<keyword evidence="6 8" id="KW-0472">Membrane</keyword>
<reference evidence="11 12" key="1">
    <citation type="journal article" date="2024" name="BMC Genomics">
        <title>Genome assembly of redclaw crayfish (Cherax quadricarinatus) provides insights into its immune adaptation and hypoxia tolerance.</title>
        <authorList>
            <person name="Liu Z."/>
            <person name="Zheng J."/>
            <person name="Li H."/>
            <person name="Fang K."/>
            <person name="Wang S."/>
            <person name="He J."/>
            <person name="Zhou D."/>
            <person name="Weng S."/>
            <person name="Chi M."/>
            <person name="Gu Z."/>
            <person name="He J."/>
            <person name="Li F."/>
            <person name="Wang M."/>
        </authorList>
    </citation>
    <scope>NUCLEOTIDE SEQUENCE [LARGE SCALE GENOMIC DNA]</scope>
    <source>
        <strain evidence="11">ZL_2023a</strain>
    </source>
</reference>
<feature type="topological domain" description="Cytoplasmic" evidence="8">
    <location>
        <begin position="1"/>
        <end position="1909"/>
    </location>
</feature>
<feature type="coiled-coil region" evidence="9">
    <location>
        <begin position="1141"/>
        <end position="1168"/>
    </location>
</feature>
<dbReference type="InterPro" id="IPR002017">
    <property type="entry name" value="Spectrin_repeat"/>
</dbReference>
<dbReference type="SMART" id="SM00150">
    <property type="entry name" value="SPEC"/>
    <property type="match status" value="7"/>
</dbReference>
<dbReference type="EMBL" id="JARKIK010000003">
    <property type="protein sequence ID" value="KAK8753284.1"/>
    <property type="molecule type" value="Genomic_DNA"/>
</dbReference>
<evidence type="ECO:0000256" key="1">
    <source>
        <dbReference type="ARBA" id="ARBA00004126"/>
    </source>
</evidence>
<evidence type="ECO:0000256" key="7">
    <source>
        <dbReference type="ARBA" id="ARBA00023242"/>
    </source>
</evidence>
<dbReference type="GO" id="GO:0051015">
    <property type="term" value="F:actin filament binding"/>
    <property type="evidence" value="ECO:0007669"/>
    <property type="project" value="TreeGrafter"/>
</dbReference>
<evidence type="ECO:0000256" key="5">
    <source>
        <dbReference type="ARBA" id="ARBA00022989"/>
    </source>
</evidence>
<evidence type="ECO:0000256" key="4">
    <source>
        <dbReference type="ARBA" id="ARBA00022737"/>
    </source>
</evidence>
<organism evidence="11 12">
    <name type="scientific">Cherax quadricarinatus</name>
    <name type="common">Australian red claw crayfish</name>
    <dbReference type="NCBI Taxonomy" id="27406"/>
    <lineage>
        <taxon>Eukaryota</taxon>
        <taxon>Metazoa</taxon>
        <taxon>Ecdysozoa</taxon>
        <taxon>Arthropoda</taxon>
        <taxon>Crustacea</taxon>
        <taxon>Multicrustacea</taxon>
        <taxon>Malacostraca</taxon>
        <taxon>Eumalacostraca</taxon>
        <taxon>Eucarida</taxon>
        <taxon>Decapoda</taxon>
        <taxon>Pleocyemata</taxon>
        <taxon>Astacidea</taxon>
        <taxon>Parastacoidea</taxon>
        <taxon>Parastacidae</taxon>
        <taxon>Cherax</taxon>
    </lineage>
</organism>
<evidence type="ECO:0000256" key="2">
    <source>
        <dbReference type="ARBA" id="ARBA00008619"/>
    </source>
</evidence>
<dbReference type="CDD" id="cd00176">
    <property type="entry name" value="SPEC"/>
    <property type="match status" value="2"/>
</dbReference>
<keyword evidence="12" id="KW-1185">Reference proteome</keyword>
<accession>A0AAW0YT42</accession>
<keyword evidence="9" id="KW-0175">Coiled coil</keyword>
<dbReference type="PANTHER" id="PTHR47535:SF1">
    <property type="entry name" value="NESPRIN-1"/>
    <property type="match status" value="1"/>
</dbReference>
<dbReference type="GO" id="GO:0034993">
    <property type="term" value="C:meiotic nuclear membrane microtubule tethering complex"/>
    <property type="evidence" value="ECO:0007669"/>
    <property type="project" value="TreeGrafter"/>
</dbReference>
<keyword evidence="3 8" id="KW-0812">Transmembrane</keyword>
<dbReference type="SMART" id="SM01249">
    <property type="entry name" value="KASH"/>
    <property type="match status" value="1"/>
</dbReference>
<sequence>MMTIQDLLVESVTHEAHVGHLVEMVRKVGDSITCTHLETRVTTHHQRTTRLRQEVSRLLERLEELHVHWSTYQTQMDKLQEWCSQAKTSLENIDLTPQDQEKLKEQFNQIWNLKAQFDSQSVLLNECMNHFDKSVGLVNMTDETHQRHFLSQFKSEWGELEELLQQKEKELHRIQIQVVPVPQLLAETQDTLSNIEVALQNIDTNVTSIQQLRDISENYKVLRIKILNSKENLEHLTQVSSIEEEQDDEVLDTLGQLSLTCQELICTIQQRIASLEYTLDHVQKTVSRVERISLTVDHLENTLERCQAVDKEGEQILKAALHSCQTIYDSLARTEEDITKVKQCMETLSQDPHHPCHLAELTLQVSALQERLELVAESIKETQTNLKNRLDMWQKFMSSSDAVDGFLQEVEYLLESALDLPSVNRAALKKHVEELQNLQGSMTTNKNLLEILKSQAVKVEKTHCMETQLTRWNSVSEKLESVILRYETALELWSRFVTVQEEVRVWVESKLTLIVSLQSRGISNEERSQIQVLVGEAAWSGERVSELRQLARQIQLHVAEDTAQDTPLVAEVERLGFRITNLTEAITQLSSNLALQVDAENQQQEEAALHELQAGINGAQTLLALPEPGLEEAAERAVQLKDQLVALGSSGGPIIESGPTQVVEAWQIAVRDTHSRYEQVVAGLSGDDEQLAAALSAWKQYVDSVEQEMSSQAPASREGLHEASRLCQVHRSILTTQTNVLLTLQEQAQQVDAPSRIRNLQGRLRELILRHKTVLATVSEQEQIILQTIATWETYRVKVAQLQTWILALEQEKQGLQLRQVARRRLDKVISRLQSLLEQLCRGEEQVDDVAKLCQKLVLSCDPSIHPILKAELASLQQRVTNMRAGVETWLSYLNKSSNLWRRYEEVYTKLYTILSELQAGLSSDLPSDFSSVQETIKKYHEITASLEALSGDLSLLRTTREEMIDSLTPADLRLVTQRMWRVTQLEGELLHQYKLRICTLEDRLELWQLYDTRYQQFLAWAKDMEIKIEGGSEQYIDTLIRKLEHDYQEDINTKSIEKLWLISEGEELISCSNEDQAADLKEKVENIEATWKHIHDKCNSRKQKLQDIVTTINKAEVTLAELKEWLFLIEKKLSSPVIFQNSSKKEIDRLLEAEEEIRKEIERQSGTISSVLNLCDMVIRDCTEFDANGDTDSLQEAHHNLERRWGEICTRSAERKAFMKNTWKMWQDLITVNTSFETWLTMMESKISNISSSSTLVPYSEIEKRIATVHELQPLIHDQTLQYEILNQNYRVLARPYGRENRLDQANEIRTMVKTSNARFHILSYRVTVILRRLMYSRKLYEEFENKREQLMAWLNDFDLKVSEYEHQPSDDLENKKKTLLELVAEYEKYERHLKNFDDMITYLFQRSCYSDCIIIEESLTEYWITRKHIHSNLLALQEAIEIEITQITMITTTTTQILETQKTLRLSEERSLQDQDDDYKVPLVSDAELYNLEPTLSSTDMSLIGAVGGRSLAVEMRVALDESKRLLAQLEEALKCPTPQGAEVDKMYYSFSKQLAGCRSSVDLLTSLVRHTGDDSEARELHPEIDAAIEEFKQLEVLSQAKQQRLKENSETSSLTCPLCCRRNWQQFENDMWRLEQWLAHAEATQSTQHSPPTPMEQLEEVAQDHREFLMDLDGHKSVIMSLNIIGKHLAEHTRDERRATRVRDRLTAANQRWEAVCAAASVWQAKLQTTLMGNAEFHTTISDLLAWTDTTEENLLKIAAEEDMEEAALRERVGRVLDVRAEVERCEPRVASLHEAAQHLLPTQQDDQCAAVRERLALLSRRLQLLLQMCSQHLTQLSQLLGQDFTSSLASLASSGLYESAEFSCSRPTSPSSLTASFHSDAHDVGDGSNEGVVQRSYRFLGRVMRAALPIQALMLLMLGVASLVPTSEDDYACSMVNNFARSFDPMLRYPNGPPPF</sequence>
<evidence type="ECO:0000259" key="10">
    <source>
        <dbReference type="PROSITE" id="PS51049"/>
    </source>
</evidence>
<keyword evidence="4" id="KW-0677">Repeat</keyword>
<dbReference type="Proteomes" id="UP001445076">
    <property type="component" value="Unassembled WGS sequence"/>
</dbReference>